<accession>A0A8S1UWK1</accession>
<keyword evidence="5" id="KW-1185">Reference proteome</keyword>
<dbReference type="PROSITE" id="PS50089">
    <property type="entry name" value="ZF_RING_2"/>
    <property type="match status" value="1"/>
</dbReference>
<feature type="transmembrane region" description="Helical" evidence="2">
    <location>
        <begin position="134"/>
        <end position="154"/>
    </location>
</feature>
<sequence>MQQDKEIDFIRRKYCWHLLSLFLTLLMIAFILGSDIKCIKSELDLSQLICTILEIIFCLLVFILTCMELRYFYKVKHNNFTFTYTSIISQGCLKIIIVCLIIIYLANLIIELIYDVQLTNNQRHNCHYFGFTNQIYQFIISGIILICQLIMMFIPYKISKTLISLSNQKKTLFQDIFLSDLENDFQDITANNGNFCIIMAQKQQNICSIPSSQLNKCICKLCTSKIKNKQLVTRLLCTHLFHDQCFQKYVQSIMRQKSFVLTCPMCDQGVNGDKQTQFIIYERKSKGSYKH</sequence>
<dbReference type="AlphaFoldDB" id="A0A8S1UWK1"/>
<proteinExistence type="predicted"/>
<keyword evidence="2" id="KW-0472">Membrane</keyword>
<evidence type="ECO:0000256" key="1">
    <source>
        <dbReference type="PROSITE-ProRule" id="PRU00175"/>
    </source>
</evidence>
<keyword evidence="1" id="KW-0862">Zinc</keyword>
<evidence type="ECO:0000259" key="3">
    <source>
        <dbReference type="PROSITE" id="PS50089"/>
    </source>
</evidence>
<name>A0A8S1UWK1_PAROT</name>
<organism evidence="4 5">
    <name type="scientific">Paramecium octaurelia</name>
    <dbReference type="NCBI Taxonomy" id="43137"/>
    <lineage>
        <taxon>Eukaryota</taxon>
        <taxon>Sar</taxon>
        <taxon>Alveolata</taxon>
        <taxon>Ciliophora</taxon>
        <taxon>Intramacronucleata</taxon>
        <taxon>Oligohymenophorea</taxon>
        <taxon>Peniculida</taxon>
        <taxon>Parameciidae</taxon>
        <taxon>Paramecium</taxon>
    </lineage>
</organism>
<dbReference type="EMBL" id="CAJJDP010000051">
    <property type="protein sequence ID" value="CAD8168302.1"/>
    <property type="molecule type" value="Genomic_DNA"/>
</dbReference>
<dbReference type="Proteomes" id="UP000683925">
    <property type="component" value="Unassembled WGS sequence"/>
</dbReference>
<feature type="transmembrane region" description="Helical" evidence="2">
    <location>
        <begin position="14"/>
        <end position="33"/>
    </location>
</feature>
<evidence type="ECO:0000313" key="5">
    <source>
        <dbReference type="Proteomes" id="UP000683925"/>
    </source>
</evidence>
<feature type="transmembrane region" description="Helical" evidence="2">
    <location>
        <begin position="45"/>
        <end position="71"/>
    </location>
</feature>
<dbReference type="SMART" id="SM00184">
    <property type="entry name" value="RING"/>
    <property type="match status" value="1"/>
</dbReference>
<feature type="transmembrane region" description="Helical" evidence="2">
    <location>
        <begin position="92"/>
        <end position="114"/>
    </location>
</feature>
<keyword evidence="2" id="KW-1133">Transmembrane helix</keyword>
<dbReference type="OrthoDB" id="10409542at2759"/>
<keyword evidence="2" id="KW-0812">Transmembrane</keyword>
<keyword evidence="1" id="KW-0863">Zinc-finger</keyword>
<evidence type="ECO:0000256" key="2">
    <source>
        <dbReference type="SAM" id="Phobius"/>
    </source>
</evidence>
<feature type="domain" description="RING-type" evidence="3">
    <location>
        <begin position="219"/>
        <end position="267"/>
    </location>
</feature>
<dbReference type="GO" id="GO:0008270">
    <property type="term" value="F:zinc ion binding"/>
    <property type="evidence" value="ECO:0007669"/>
    <property type="project" value="UniProtKB-KW"/>
</dbReference>
<evidence type="ECO:0000313" key="4">
    <source>
        <dbReference type="EMBL" id="CAD8168302.1"/>
    </source>
</evidence>
<dbReference type="OMA" id="ILTCMEL"/>
<reference evidence="4" key="1">
    <citation type="submission" date="2021-01" db="EMBL/GenBank/DDBJ databases">
        <authorList>
            <consortium name="Genoscope - CEA"/>
            <person name="William W."/>
        </authorList>
    </citation>
    <scope>NUCLEOTIDE SEQUENCE</scope>
</reference>
<dbReference type="CDD" id="cd16448">
    <property type="entry name" value="RING-H2"/>
    <property type="match status" value="1"/>
</dbReference>
<dbReference type="InterPro" id="IPR001841">
    <property type="entry name" value="Znf_RING"/>
</dbReference>
<gene>
    <name evidence="4" type="ORF">POCTA_138.1.T0510245</name>
</gene>
<keyword evidence="1" id="KW-0479">Metal-binding</keyword>
<protein>
    <recommendedName>
        <fullName evidence="3">RING-type domain-containing protein</fullName>
    </recommendedName>
</protein>
<comment type="caution">
    <text evidence="4">The sequence shown here is derived from an EMBL/GenBank/DDBJ whole genome shotgun (WGS) entry which is preliminary data.</text>
</comment>